<keyword evidence="3" id="KW-1185">Reference proteome</keyword>
<dbReference type="EMBL" id="KZ503162">
    <property type="protein sequence ID" value="PKU67855.1"/>
    <property type="molecule type" value="Genomic_DNA"/>
</dbReference>
<name>A0A2I0VWS5_9ASPA</name>
<sequence>MVHTTVRPVFTVFLTVRITIAAALASRPDVGSSMKMMDGFATNSTAIVSLFLCSVDRPSTPGRPTKAFLNRLSSTKFIISSTNIFIHNVFYMLELAI</sequence>
<evidence type="ECO:0008006" key="4">
    <source>
        <dbReference type="Google" id="ProtNLM"/>
    </source>
</evidence>
<reference evidence="2 3" key="2">
    <citation type="journal article" date="2017" name="Nature">
        <title>The Apostasia genome and the evolution of orchids.</title>
        <authorList>
            <person name="Zhang G.Q."/>
            <person name="Liu K.W."/>
            <person name="Li Z."/>
            <person name="Lohaus R."/>
            <person name="Hsiao Y.Y."/>
            <person name="Niu S.C."/>
            <person name="Wang J.Y."/>
            <person name="Lin Y.C."/>
            <person name="Xu Q."/>
            <person name="Chen L.J."/>
            <person name="Yoshida K."/>
            <person name="Fujiwara S."/>
            <person name="Wang Z.W."/>
            <person name="Zhang Y.Q."/>
            <person name="Mitsuda N."/>
            <person name="Wang M."/>
            <person name="Liu G.H."/>
            <person name="Pecoraro L."/>
            <person name="Huang H.X."/>
            <person name="Xiao X.J."/>
            <person name="Lin M."/>
            <person name="Wu X.Y."/>
            <person name="Wu W.L."/>
            <person name="Chen Y.Y."/>
            <person name="Chang S.B."/>
            <person name="Sakamoto S."/>
            <person name="Ohme-Takagi M."/>
            <person name="Yagi M."/>
            <person name="Zeng S.J."/>
            <person name="Shen C.Y."/>
            <person name="Yeh C.M."/>
            <person name="Luo Y.B."/>
            <person name="Tsai W.C."/>
            <person name="Van de Peer Y."/>
            <person name="Liu Z.J."/>
        </authorList>
    </citation>
    <scope>NUCLEOTIDE SEQUENCE [LARGE SCALE GENOMIC DNA]</scope>
    <source>
        <tissue evidence="2">The whole plant</tissue>
    </source>
</reference>
<gene>
    <name evidence="2" type="ORF">MA16_Dca019381</name>
</gene>
<evidence type="ECO:0000256" key="1">
    <source>
        <dbReference type="SAM" id="SignalP"/>
    </source>
</evidence>
<accession>A0A2I0VWS5</accession>
<proteinExistence type="predicted"/>
<protein>
    <recommendedName>
        <fullName evidence="4">Secreted protein</fullName>
    </recommendedName>
</protein>
<dbReference type="AlphaFoldDB" id="A0A2I0VWS5"/>
<evidence type="ECO:0000313" key="2">
    <source>
        <dbReference type="EMBL" id="PKU67855.1"/>
    </source>
</evidence>
<keyword evidence="1" id="KW-0732">Signal</keyword>
<organism evidence="2 3">
    <name type="scientific">Dendrobium catenatum</name>
    <dbReference type="NCBI Taxonomy" id="906689"/>
    <lineage>
        <taxon>Eukaryota</taxon>
        <taxon>Viridiplantae</taxon>
        <taxon>Streptophyta</taxon>
        <taxon>Embryophyta</taxon>
        <taxon>Tracheophyta</taxon>
        <taxon>Spermatophyta</taxon>
        <taxon>Magnoliopsida</taxon>
        <taxon>Liliopsida</taxon>
        <taxon>Asparagales</taxon>
        <taxon>Orchidaceae</taxon>
        <taxon>Epidendroideae</taxon>
        <taxon>Malaxideae</taxon>
        <taxon>Dendrobiinae</taxon>
        <taxon>Dendrobium</taxon>
    </lineage>
</organism>
<feature type="signal peptide" evidence="1">
    <location>
        <begin position="1"/>
        <end position="25"/>
    </location>
</feature>
<feature type="chain" id="PRO_5014191942" description="Secreted protein" evidence="1">
    <location>
        <begin position="26"/>
        <end position="97"/>
    </location>
</feature>
<reference evidence="2 3" key="1">
    <citation type="journal article" date="2016" name="Sci. Rep.">
        <title>The Dendrobium catenatum Lindl. genome sequence provides insights into polysaccharide synthase, floral development and adaptive evolution.</title>
        <authorList>
            <person name="Zhang G.Q."/>
            <person name="Xu Q."/>
            <person name="Bian C."/>
            <person name="Tsai W.C."/>
            <person name="Yeh C.M."/>
            <person name="Liu K.W."/>
            <person name="Yoshida K."/>
            <person name="Zhang L.S."/>
            <person name="Chang S.B."/>
            <person name="Chen F."/>
            <person name="Shi Y."/>
            <person name="Su Y.Y."/>
            <person name="Zhang Y.Q."/>
            <person name="Chen L.J."/>
            <person name="Yin Y."/>
            <person name="Lin M."/>
            <person name="Huang H."/>
            <person name="Deng H."/>
            <person name="Wang Z.W."/>
            <person name="Zhu S.L."/>
            <person name="Zhao X."/>
            <person name="Deng C."/>
            <person name="Niu S.C."/>
            <person name="Huang J."/>
            <person name="Wang M."/>
            <person name="Liu G.H."/>
            <person name="Yang H.J."/>
            <person name="Xiao X.J."/>
            <person name="Hsiao Y.Y."/>
            <person name="Wu W.L."/>
            <person name="Chen Y.Y."/>
            <person name="Mitsuda N."/>
            <person name="Ohme-Takagi M."/>
            <person name="Luo Y.B."/>
            <person name="Van de Peer Y."/>
            <person name="Liu Z.J."/>
        </authorList>
    </citation>
    <scope>NUCLEOTIDE SEQUENCE [LARGE SCALE GENOMIC DNA]</scope>
    <source>
        <tissue evidence="2">The whole plant</tissue>
    </source>
</reference>
<dbReference type="Proteomes" id="UP000233837">
    <property type="component" value="Unassembled WGS sequence"/>
</dbReference>
<evidence type="ECO:0000313" key="3">
    <source>
        <dbReference type="Proteomes" id="UP000233837"/>
    </source>
</evidence>